<organism evidence="1">
    <name type="scientific">Sylvanvirus sp</name>
    <dbReference type="NCBI Taxonomy" id="2487774"/>
    <lineage>
        <taxon>Viruses</taxon>
    </lineage>
</organism>
<sequence>MWNISYVVECSQGLNYIINYFYERGINEAIEKQFCVACVLKIRK</sequence>
<accession>A0A3G5AGR6</accession>
<reference evidence="1" key="1">
    <citation type="submission" date="2018-10" db="EMBL/GenBank/DDBJ databases">
        <title>Hidden diversity of soil giant viruses.</title>
        <authorList>
            <person name="Schulz F."/>
            <person name="Alteio L."/>
            <person name="Goudeau D."/>
            <person name="Ryan E.M."/>
            <person name="Malmstrom R.R."/>
            <person name="Blanchard J."/>
            <person name="Woyke T."/>
        </authorList>
    </citation>
    <scope>NUCLEOTIDE SEQUENCE</scope>
    <source>
        <strain evidence="1">SYV1</strain>
    </source>
</reference>
<protein>
    <submittedName>
        <fullName evidence="1">Uncharacterized protein</fullName>
    </submittedName>
</protein>
<gene>
    <name evidence="1" type="ORF">Sylvanvirus1_12</name>
</gene>
<proteinExistence type="predicted"/>
<name>A0A3G5AGR6_9VIRU</name>
<evidence type="ECO:0000313" key="1">
    <source>
        <dbReference type="EMBL" id="AYV86416.1"/>
    </source>
</evidence>
<dbReference type="EMBL" id="MK072507">
    <property type="protein sequence ID" value="AYV86416.1"/>
    <property type="molecule type" value="Genomic_DNA"/>
</dbReference>